<dbReference type="Proteomes" id="UP000231553">
    <property type="component" value="Unassembled WGS sequence"/>
</dbReference>
<gene>
    <name evidence="1" type="ORF">CVM52_13895</name>
</gene>
<sequence length="44" mass="4667">MLRTITVGTCVSVQGMLVKTFPDGKISVRVGNTIYKGQPVTKAA</sequence>
<name>A0A2M8IZW2_9RHOB</name>
<dbReference type="EMBL" id="PGTB01000058">
    <property type="protein sequence ID" value="PJE36062.1"/>
    <property type="molecule type" value="Genomic_DNA"/>
</dbReference>
<reference evidence="1 2" key="1">
    <citation type="journal article" date="2018" name="Int. J. Syst. Evol. Microbiol.">
        <title>Pseudooceanicola lipolyticus sp. nov., a marine alphaproteobacterium, reclassification of Oceanicola flagellatus as Pseudooceanicola flagellatus comb. nov. and emended description of the genus Pseudooceanicola.</title>
        <authorList>
            <person name="Huang M.-M."/>
            <person name="Guo L.-L."/>
            <person name="Wu Y.-H."/>
            <person name="Lai Q.-L."/>
            <person name="Shao Z.-Z."/>
            <person name="Wang C.-S."/>
            <person name="Wu M."/>
            <person name="Xu X.-W."/>
        </authorList>
    </citation>
    <scope>NUCLEOTIDE SEQUENCE [LARGE SCALE GENOMIC DNA]</scope>
    <source>
        <strain evidence="1 2">157</strain>
    </source>
</reference>
<evidence type="ECO:0000313" key="2">
    <source>
        <dbReference type="Proteomes" id="UP000231553"/>
    </source>
</evidence>
<evidence type="ECO:0000313" key="1">
    <source>
        <dbReference type="EMBL" id="PJE36062.1"/>
    </source>
</evidence>
<protein>
    <submittedName>
        <fullName evidence="1">Uncharacterized protein</fullName>
    </submittedName>
</protein>
<accession>A0A2M8IZW2</accession>
<comment type="caution">
    <text evidence="1">The sequence shown here is derived from an EMBL/GenBank/DDBJ whole genome shotgun (WGS) entry which is preliminary data.</text>
</comment>
<organism evidence="1 2">
    <name type="scientific">Pseudooceanicola lipolyticus</name>
    <dbReference type="NCBI Taxonomy" id="2029104"/>
    <lineage>
        <taxon>Bacteria</taxon>
        <taxon>Pseudomonadati</taxon>
        <taxon>Pseudomonadota</taxon>
        <taxon>Alphaproteobacteria</taxon>
        <taxon>Rhodobacterales</taxon>
        <taxon>Paracoccaceae</taxon>
        <taxon>Pseudooceanicola</taxon>
    </lineage>
</organism>
<keyword evidence="2" id="KW-1185">Reference proteome</keyword>
<proteinExistence type="predicted"/>
<dbReference type="AlphaFoldDB" id="A0A2M8IZW2"/>